<proteinExistence type="predicted"/>
<dbReference type="InterPro" id="IPR010982">
    <property type="entry name" value="Lambda_DNA-bd_dom_sf"/>
</dbReference>
<evidence type="ECO:0000313" key="1">
    <source>
        <dbReference type="EMBL" id="QBH97370.1"/>
    </source>
</evidence>
<organism evidence="1 2">
    <name type="scientific">Limnobaculum zhutongyuii</name>
    <dbReference type="NCBI Taxonomy" id="2498113"/>
    <lineage>
        <taxon>Bacteria</taxon>
        <taxon>Pseudomonadati</taxon>
        <taxon>Pseudomonadota</taxon>
        <taxon>Gammaproteobacteria</taxon>
        <taxon>Enterobacterales</taxon>
        <taxon>Budviciaceae</taxon>
        <taxon>Limnobaculum</taxon>
    </lineage>
</organism>
<protein>
    <submittedName>
        <fullName evidence="1">Transcriptional regulator</fullName>
    </submittedName>
</protein>
<keyword evidence="2" id="KW-1185">Reference proteome</keyword>
<dbReference type="RefSeq" id="WP_130592303.1">
    <property type="nucleotide sequence ID" value="NZ_CP034752.1"/>
</dbReference>
<accession>A0A411WMK2</accession>
<evidence type="ECO:0000313" key="2">
    <source>
        <dbReference type="Proteomes" id="UP000293154"/>
    </source>
</evidence>
<dbReference type="GO" id="GO:0003677">
    <property type="term" value="F:DNA binding"/>
    <property type="evidence" value="ECO:0007669"/>
    <property type="project" value="InterPro"/>
</dbReference>
<name>A0A411WMK2_9GAMM</name>
<dbReference type="EMBL" id="CP034752">
    <property type="protein sequence ID" value="QBH97370.1"/>
    <property type="molecule type" value="Genomic_DNA"/>
</dbReference>
<dbReference type="OrthoDB" id="6302218at2"/>
<dbReference type="AlphaFoldDB" id="A0A411WMK2"/>
<dbReference type="Gene3D" id="1.10.260.40">
    <property type="entry name" value="lambda repressor-like DNA-binding domains"/>
    <property type="match status" value="1"/>
</dbReference>
<reference evidence="1 2" key="1">
    <citation type="submission" date="2019-03" db="EMBL/GenBank/DDBJ databases">
        <title>Pragia sp. nov. isolated from the gut tract of Carduelis flavirostris.</title>
        <authorList>
            <person name="Ge Y."/>
        </authorList>
    </citation>
    <scope>NUCLEOTIDE SEQUENCE [LARGE SCALE GENOMIC DNA]</scope>
    <source>
        <strain evidence="1 2">CF-458</strain>
    </source>
</reference>
<dbReference type="KEGG" id="prag:EKN56_13755"/>
<dbReference type="Proteomes" id="UP000293154">
    <property type="component" value="Chromosome"/>
</dbReference>
<gene>
    <name evidence="1" type="ORF">EKN56_13755</name>
</gene>
<sequence length="98" mass="11113">MILKSTNYAEKLLAIRLAEGMTQELFSLSTDIALNVIKGYETEGEIYDPTVIEKLILLDKDRYRKYILWLAIGQVAYEAGQIDPALSRCGPEIITLYL</sequence>